<evidence type="ECO:0000313" key="2">
    <source>
        <dbReference type="Proteomes" id="UP000027665"/>
    </source>
</evidence>
<accession>A0A073IQU2</accession>
<organism evidence="1 2">
    <name type="scientific">Synergistes jonesii</name>
    <dbReference type="NCBI Taxonomy" id="2754"/>
    <lineage>
        <taxon>Bacteria</taxon>
        <taxon>Thermotogati</taxon>
        <taxon>Synergistota</taxon>
        <taxon>Synergistia</taxon>
        <taxon>Synergistales</taxon>
        <taxon>Synergistaceae</taxon>
        <taxon>Synergistes</taxon>
    </lineage>
</organism>
<dbReference type="eggNOG" id="COG3344">
    <property type="taxonomic scope" value="Bacteria"/>
</dbReference>
<evidence type="ECO:0008006" key="3">
    <source>
        <dbReference type="Google" id="ProtNLM"/>
    </source>
</evidence>
<reference evidence="1 2" key="1">
    <citation type="submission" date="2014-04" db="EMBL/GenBank/DDBJ databases">
        <title>Draft Genome Sequence of Synergistes jonesii.</title>
        <authorList>
            <person name="Coil D.A."/>
            <person name="Eisen J.A."/>
            <person name="Holland-Moritz H.E."/>
        </authorList>
    </citation>
    <scope>NUCLEOTIDE SEQUENCE [LARGE SCALE GENOMIC DNA]</scope>
    <source>
        <strain evidence="1 2">78-1</strain>
    </source>
</reference>
<dbReference type="RefSeq" id="WP_037977243.1">
    <property type="nucleotide sequence ID" value="NZ_JMKI01000037.1"/>
</dbReference>
<dbReference type="STRING" id="2754.EH55_07735"/>
<dbReference type="AlphaFoldDB" id="A0A073IQU2"/>
<protein>
    <recommendedName>
        <fullName evidence="3">Reverse transcriptase domain-containing protein</fullName>
    </recommendedName>
</protein>
<dbReference type="GeneID" id="90984131"/>
<dbReference type="Proteomes" id="UP000027665">
    <property type="component" value="Unassembled WGS sequence"/>
</dbReference>
<proteinExistence type="predicted"/>
<keyword evidence="2" id="KW-1185">Reference proteome</keyword>
<gene>
    <name evidence="1" type="ORF">EH55_07735</name>
</gene>
<dbReference type="EMBL" id="JMKI01000037">
    <property type="protein sequence ID" value="KEJ91851.1"/>
    <property type="molecule type" value="Genomic_DNA"/>
</dbReference>
<comment type="caution">
    <text evidence="1">The sequence shown here is derived from an EMBL/GenBank/DDBJ whole genome shotgun (WGS) entry which is preliminary data.</text>
</comment>
<name>A0A073IQU2_9BACT</name>
<evidence type="ECO:0000313" key="1">
    <source>
        <dbReference type="EMBL" id="KEJ91851.1"/>
    </source>
</evidence>
<sequence>MELIEWILQDRNIDEAIKAVKRNKGAAGIDVMKADELDAYFALHKEEIKAQIREGKYKSSTVDLDGTDDAECTW</sequence>